<keyword evidence="3" id="KW-1185">Reference proteome</keyword>
<evidence type="ECO:0000313" key="2">
    <source>
        <dbReference type="EMBL" id="CAL7940883.1"/>
    </source>
</evidence>
<gene>
    <name evidence="2" type="ORF">XYLVIOL_LOCUS4705</name>
</gene>
<keyword evidence="1" id="KW-1133">Transmembrane helix</keyword>
<dbReference type="EMBL" id="CAXAJV020001292">
    <property type="protein sequence ID" value="CAL7940883.1"/>
    <property type="molecule type" value="Genomic_DNA"/>
</dbReference>
<accession>A0ABP1NLG4</accession>
<feature type="transmembrane region" description="Helical" evidence="1">
    <location>
        <begin position="28"/>
        <end position="48"/>
    </location>
</feature>
<comment type="caution">
    <text evidence="2">The sequence shown here is derived from an EMBL/GenBank/DDBJ whole genome shotgun (WGS) entry which is preliminary data.</text>
</comment>
<evidence type="ECO:0000256" key="1">
    <source>
        <dbReference type="SAM" id="Phobius"/>
    </source>
</evidence>
<proteinExistence type="predicted"/>
<dbReference type="Proteomes" id="UP001642520">
    <property type="component" value="Unassembled WGS sequence"/>
</dbReference>
<reference evidence="2 3" key="1">
    <citation type="submission" date="2024-08" db="EMBL/GenBank/DDBJ databases">
        <authorList>
            <person name="Will J Nash"/>
            <person name="Angela Man"/>
            <person name="Seanna McTaggart"/>
            <person name="Kendall Baker"/>
            <person name="Tom Barker"/>
            <person name="Leah Catchpole"/>
            <person name="Alex Durrant"/>
            <person name="Karim Gharbi"/>
            <person name="Naomi Irish"/>
            <person name="Gemy Kaithakottil"/>
            <person name="Debby Ku"/>
            <person name="Aaliyah Providence"/>
            <person name="Felix Shaw"/>
            <person name="David Swarbreck"/>
            <person name="Chris Watkins"/>
            <person name="Ann M. McCartney"/>
            <person name="Giulio Formenti"/>
            <person name="Alice Mouton"/>
            <person name="Noel Vella"/>
            <person name="Bjorn M von Reumont"/>
            <person name="Adriana Vella"/>
            <person name="Wilfried Haerty"/>
        </authorList>
    </citation>
    <scope>NUCLEOTIDE SEQUENCE [LARGE SCALE GENOMIC DNA]</scope>
</reference>
<feature type="transmembrane region" description="Helical" evidence="1">
    <location>
        <begin position="107"/>
        <end position="129"/>
    </location>
</feature>
<evidence type="ECO:0000313" key="3">
    <source>
        <dbReference type="Proteomes" id="UP001642520"/>
    </source>
</evidence>
<sequence>MIPSDYYYANRANGWWSSPDGFDPLDKVISALKLGLFSGVSGGLLYAYANQKTIDHIATFGKIIKATVPICATSLVFISTSYVAARIRDKNDLINNLIGASFMYPIIRAYFPMCYSITLTSATMILLTITRGTNKLGTKPLDHTIPLYQSNNSHYDWYLWSKNKPPGEPYVKYKNDSGFFFGKV</sequence>
<protein>
    <submittedName>
        <fullName evidence="2">Uncharacterized protein</fullName>
    </submittedName>
</protein>
<keyword evidence="1" id="KW-0812">Transmembrane</keyword>
<organism evidence="2 3">
    <name type="scientific">Xylocopa violacea</name>
    <name type="common">Violet carpenter bee</name>
    <name type="synonym">Apis violacea</name>
    <dbReference type="NCBI Taxonomy" id="135666"/>
    <lineage>
        <taxon>Eukaryota</taxon>
        <taxon>Metazoa</taxon>
        <taxon>Ecdysozoa</taxon>
        <taxon>Arthropoda</taxon>
        <taxon>Hexapoda</taxon>
        <taxon>Insecta</taxon>
        <taxon>Pterygota</taxon>
        <taxon>Neoptera</taxon>
        <taxon>Endopterygota</taxon>
        <taxon>Hymenoptera</taxon>
        <taxon>Apocrita</taxon>
        <taxon>Aculeata</taxon>
        <taxon>Apoidea</taxon>
        <taxon>Anthophila</taxon>
        <taxon>Apidae</taxon>
        <taxon>Xylocopa</taxon>
        <taxon>Xylocopa</taxon>
    </lineage>
</organism>
<feature type="transmembrane region" description="Helical" evidence="1">
    <location>
        <begin position="68"/>
        <end position="87"/>
    </location>
</feature>
<keyword evidence="1" id="KW-0472">Membrane</keyword>
<name>A0ABP1NLG4_XYLVO</name>